<evidence type="ECO:0000259" key="2">
    <source>
        <dbReference type="Pfam" id="PF01882"/>
    </source>
</evidence>
<dbReference type="Pfam" id="PF01882">
    <property type="entry name" value="DUF58"/>
    <property type="match status" value="1"/>
</dbReference>
<keyword evidence="4" id="KW-1185">Reference proteome</keyword>
<dbReference type="PANTHER" id="PTHR33608">
    <property type="entry name" value="BLL2464 PROTEIN"/>
    <property type="match status" value="1"/>
</dbReference>
<proteinExistence type="predicted"/>
<evidence type="ECO:0000256" key="1">
    <source>
        <dbReference type="SAM" id="MobiDB-lite"/>
    </source>
</evidence>
<organism evidence="3 4">
    <name type="scientific">Acetobacter conturbans</name>
    <dbReference type="NCBI Taxonomy" id="1737472"/>
    <lineage>
        <taxon>Bacteria</taxon>
        <taxon>Pseudomonadati</taxon>
        <taxon>Pseudomonadota</taxon>
        <taxon>Alphaproteobacteria</taxon>
        <taxon>Acetobacterales</taxon>
        <taxon>Acetobacteraceae</taxon>
        <taxon>Acetobacter</taxon>
    </lineage>
</organism>
<dbReference type="InterPro" id="IPR002881">
    <property type="entry name" value="DUF58"/>
</dbReference>
<evidence type="ECO:0000313" key="3">
    <source>
        <dbReference type="EMBL" id="NHN87687.1"/>
    </source>
</evidence>
<feature type="region of interest" description="Disordered" evidence="1">
    <location>
        <begin position="1"/>
        <end position="43"/>
    </location>
</feature>
<dbReference type="PANTHER" id="PTHR33608:SF6">
    <property type="entry name" value="BLL2464 PROTEIN"/>
    <property type="match status" value="1"/>
</dbReference>
<comment type="caution">
    <text evidence="3">The sequence shown here is derived from an EMBL/GenBank/DDBJ whole genome shotgun (WGS) entry which is preliminary data.</text>
</comment>
<evidence type="ECO:0000313" key="4">
    <source>
        <dbReference type="Proteomes" id="UP000631653"/>
    </source>
</evidence>
<feature type="compositionally biased region" description="Low complexity" evidence="1">
    <location>
        <begin position="27"/>
        <end position="38"/>
    </location>
</feature>
<sequence>MTGDDRTSGKGFFSRVRSRMRPGAPGTGDRSTGDTSGRPGPMVAADADSLAATLPSLVLEAERIAATVAAGLHGLKRSGPGETFWQYRPALPGEPVTRIDWRQSARSHRAYVRETEAEHAQTVYLWCDLSPSMRWSSLPSSLPLKRDRAILLLLATASLLERSGERVRLLSPAGHVDLPPGSGRLASRIALAMTVLAERTDLSGLPTAVALPPHAQLIIASDLLAPDTDITALFRTLTGNGLRSHIIHIVDPAEQELPYSGRVRFEGTEHEPDVILPAVETLQNDYGKLFATRQASLRDLAERGRHTFQPHRTDASPTTALLALSASLAGHRGTR</sequence>
<feature type="domain" description="DUF58" evidence="2">
    <location>
        <begin position="86"/>
        <end position="288"/>
    </location>
</feature>
<protein>
    <submittedName>
        <fullName evidence="3">DUF58 domain-containing protein</fullName>
    </submittedName>
</protein>
<accession>A0ABX0JXU5</accession>
<dbReference type="EMBL" id="WOSY01000002">
    <property type="protein sequence ID" value="NHN87687.1"/>
    <property type="molecule type" value="Genomic_DNA"/>
</dbReference>
<reference evidence="3 4" key="1">
    <citation type="journal article" date="2020" name="Int. J. Syst. Evol. Microbiol.">
        <title>Novel acetic acid bacteria from cider fermentations: Acetobacter conturbans sp. nov. and Acetobacter fallax sp. nov.</title>
        <authorList>
            <person name="Sombolestani A.S."/>
            <person name="Cleenwerck I."/>
            <person name="Cnockaert M."/>
            <person name="Borremans W."/>
            <person name="Wieme A.D."/>
            <person name="De Vuyst L."/>
            <person name="Vandamme P."/>
        </authorList>
    </citation>
    <scope>NUCLEOTIDE SEQUENCE [LARGE SCALE GENOMIC DNA]</scope>
    <source>
        <strain evidence="3 4">LMG 1627</strain>
    </source>
</reference>
<name>A0ABX0JXU5_9PROT</name>
<dbReference type="Proteomes" id="UP000631653">
    <property type="component" value="Unassembled WGS sequence"/>
</dbReference>
<gene>
    <name evidence="3" type="ORF">GOB81_03445</name>
</gene>